<dbReference type="Pfam" id="PF03160">
    <property type="entry name" value="Calx-beta"/>
    <property type="match status" value="2"/>
</dbReference>
<evidence type="ECO:0000256" key="4">
    <source>
        <dbReference type="ARBA" id="ARBA00023277"/>
    </source>
</evidence>
<feature type="domain" description="GH18" evidence="7">
    <location>
        <begin position="443"/>
        <end position="741"/>
    </location>
</feature>
<dbReference type="AlphaFoldDB" id="A0A512N6C1"/>
<organism evidence="8 9">
    <name type="scientific">Reyranella soli</name>
    <dbReference type="NCBI Taxonomy" id="1230389"/>
    <lineage>
        <taxon>Bacteria</taxon>
        <taxon>Pseudomonadati</taxon>
        <taxon>Pseudomonadota</taxon>
        <taxon>Alphaproteobacteria</taxon>
        <taxon>Hyphomicrobiales</taxon>
        <taxon>Reyranellaceae</taxon>
        <taxon>Reyranella</taxon>
    </lineage>
</organism>
<dbReference type="GO" id="GO:0016020">
    <property type="term" value="C:membrane"/>
    <property type="evidence" value="ECO:0007669"/>
    <property type="project" value="InterPro"/>
</dbReference>
<comment type="caution">
    <text evidence="8">The sequence shown here is derived from an EMBL/GenBank/DDBJ whole genome shotgun (WGS) entry which is preliminary data.</text>
</comment>
<dbReference type="Pfam" id="PF00553">
    <property type="entry name" value="CBM_2"/>
    <property type="match status" value="1"/>
</dbReference>
<dbReference type="SUPFAM" id="SSF51445">
    <property type="entry name" value="(Trans)glycosidases"/>
    <property type="match status" value="1"/>
</dbReference>
<name>A0A512N6C1_9HYPH</name>
<dbReference type="InterPro" id="IPR003644">
    <property type="entry name" value="Calx_beta"/>
</dbReference>
<evidence type="ECO:0000259" key="5">
    <source>
        <dbReference type="PROSITE" id="PS50853"/>
    </source>
</evidence>
<dbReference type="GO" id="GO:0004553">
    <property type="term" value="F:hydrolase activity, hydrolyzing O-glycosyl compounds"/>
    <property type="evidence" value="ECO:0007669"/>
    <property type="project" value="InterPro"/>
</dbReference>
<evidence type="ECO:0000256" key="1">
    <source>
        <dbReference type="ARBA" id="ARBA00022729"/>
    </source>
</evidence>
<gene>
    <name evidence="8" type="ORF">RSO01_16740</name>
</gene>
<dbReference type="InterPro" id="IPR008965">
    <property type="entry name" value="CBM2/CBM3_carb-bd_dom_sf"/>
</dbReference>
<dbReference type="InterPro" id="IPR001223">
    <property type="entry name" value="Glyco_hydro18_cat"/>
</dbReference>
<dbReference type="EMBL" id="BKAJ01000031">
    <property type="protein sequence ID" value="GEP54508.1"/>
    <property type="molecule type" value="Genomic_DNA"/>
</dbReference>
<keyword evidence="3" id="KW-0106">Calcium</keyword>
<keyword evidence="2" id="KW-0677">Repeat</keyword>
<dbReference type="Proteomes" id="UP000321058">
    <property type="component" value="Unassembled WGS sequence"/>
</dbReference>
<dbReference type="Gene3D" id="2.60.40.290">
    <property type="match status" value="1"/>
</dbReference>
<dbReference type="InterPro" id="IPR038081">
    <property type="entry name" value="CalX-like_sf"/>
</dbReference>
<dbReference type="InterPro" id="IPR052750">
    <property type="entry name" value="GH18_Chitinase"/>
</dbReference>
<dbReference type="SUPFAM" id="SSF49265">
    <property type="entry name" value="Fibronectin type III"/>
    <property type="match status" value="1"/>
</dbReference>
<dbReference type="GO" id="GO:0005975">
    <property type="term" value="P:carbohydrate metabolic process"/>
    <property type="evidence" value="ECO:0007669"/>
    <property type="project" value="InterPro"/>
</dbReference>
<dbReference type="Gene3D" id="2.60.40.2030">
    <property type="match status" value="2"/>
</dbReference>
<dbReference type="InterPro" id="IPR036116">
    <property type="entry name" value="FN3_sf"/>
</dbReference>
<evidence type="ECO:0008006" key="10">
    <source>
        <dbReference type="Google" id="ProtNLM"/>
    </source>
</evidence>
<proteinExistence type="predicted"/>
<dbReference type="PROSITE" id="PS51910">
    <property type="entry name" value="GH18_2"/>
    <property type="match status" value="1"/>
</dbReference>
<feature type="domain" description="Fibronectin type-III" evidence="5">
    <location>
        <begin position="350"/>
        <end position="439"/>
    </location>
</feature>
<dbReference type="SMART" id="SM00237">
    <property type="entry name" value="Calx_beta"/>
    <property type="match status" value="2"/>
</dbReference>
<dbReference type="CDD" id="cd00063">
    <property type="entry name" value="FN3"/>
    <property type="match status" value="1"/>
</dbReference>
<dbReference type="GO" id="GO:0007154">
    <property type="term" value="P:cell communication"/>
    <property type="evidence" value="ECO:0007669"/>
    <property type="project" value="InterPro"/>
</dbReference>
<dbReference type="InterPro" id="IPR001919">
    <property type="entry name" value="CBD2"/>
</dbReference>
<reference evidence="8 9" key="1">
    <citation type="submission" date="2019-07" db="EMBL/GenBank/DDBJ databases">
        <title>Whole genome shotgun sequence of Reyranella soli NBRC 108950.</title>
        <authorList>
            <person name="Hosoyama A."/>
            <person name="Uohara A."/>
            <person name="Ohji S."/>
            <person name="Ichikawa N."/>
        </authorList>
    </citation>
    <scope>NUCLEOTIDE SEQUENCE [LARGE SCALE GENOMIC DNA]</scope>
    <source>
        <strain evidence="8 9">NBRC 108950</strain>
    </source>
</reference>
<sequence>MNQNKMAYLTPIEFDLDTDASSGGSTGPHATFVVTLSATATETVTVDYHTVTGTAGSADFTGASGTVTFAPGETSKTITIAISPDVLVEGNEQFTVVLGNPHSATIADGTGVGTIVDDDTAPPPVVPTLTINDASITEGDSGTNQLSFTVKLSQAASGPVTVNYSTANGSATAGSDYTAVTGTLTFAAGETTKTIVVPITGDTTVESNETFTVSLAAASGATIADGSAVGTIVNNDVAPPSTGDLEAHLTLADSWNSGFNANIVVHNDGSSMSGWQIVVEMPNQITDIWNAQIISHEGNSYVIGPASWNGTLAHDGETSFGFVASGAYKASAVHVHGVGQDDVPDAVPTVPTALVPSAVSSTSTVLSWEASSVPGGGFVTGYAIFADDHQIGRTTSTSYRVTGLTANTDYHFSVAAIDGAGSSEHAAAITVHTTVTPPPGDDGHMFSPYIDMAMDNAADLADISAASGITNFTLAFVLASNEGIGWQGWGGIDDDTLYNGTTILEHVQDIQAAGGNVTISFGGAAGTEAALAATTASQLQAEYQSVIDRYHIDSIDFDIEGAAVASQTSLVLRDHAIAGLQAANPDLKVSFTLPVLPTGLTAEGLHVLQQAMADGVHVDMVNIMTMDYGTSVDNNGQMGLSAIQASEATQQQLASIGMNAKIGITPMIGVNDIASEVFKLSDAQMLVDYAKNDPDVAMLSMWSVARDNGNSAGANHASSDSSGIAQNPYQFASIFHQYDVL</sequence>
<dbReference type="Pfam" id="PF00704">
    <property type="entry name" value="Glyco_hydro_18"/>
    <property type="match status" value="1"/>
</dbReference>
<dbReference type="InterPro" id="IPR013783">
    <property type="entry name" value="Ig-like_fold"/>
</dbReference>
<dbReference type="InterPro" id="IPR003961">
    <property type="entry name" value="FN3_dom"/>
</dbReference>
<dbReference type="InterPro" id="IPR012291">
    <property type="entry name" value="CBM2_carb-bd_dom_sf"/>
</dbReference>
<feature type="domain" description="CBM2" evidence="6">
    <location>
        <begin position="238"/>
        <end position="358"/>
    </location>
</feature>
<dbReference type="PANTHER" id="PTHR42976:SF1">
    <property type="entry name" value="GH18 DOMAIN-CONTAINING PROTEIN-RELATED"/>
    <property type="match status" value="1"/>
</dbReference>
<keyword evidence="1" id="KW-0732">Signal</keyword>
<dbReference type="GO" id="GO:0030247">
    <property type="term" value="F:polysaccharide binding"/>
    <property type="evidence" value="ECO:0007669"/>
    <property type="project" value="UniProtKB-UniRule"/>
</dbReference>
<keyword evidence="9" id="KW-1185">Reference proteome</keyword>
<dbReference type="Pfam" id="PF00041">
    <property type="entry name" value="fn3"/>
    <property type="match status" value="1"/>
</dbReference>
<dbReference type="SMART" id="SM00060">
    <property type="entry name" value="FN3"/>
    <property type="match status" value="1"/>
</dbReference>
<evidence type="ECO:0000256" key="3">
    <source>
        <dbReference type="ARBA" id="ARBA00022837"/>
    </source>
</evidence>
<dbReference type="PROSITE" id="PS51173">
    <property type="entry name" value="CBM2"/>
    <property type="match status" value="1"/>
</dbReference>
<dbReference type="CDD" id="cd06543">
    <property type="entry name" value="GH18_PF-ChiA-like"/>
    <property type="match status" value="1"/>
</dbReference>
<evidence type="ECO:0000259" key="6">
    <source>
        <dbReference type="PROSITE" id="PS51173"/>
    </source>
</evidence>
<evidence type="ECO:0000313" key="8">
    <source>
        <dbReference type="EMBL" id="GEP54508.1"/>
    </source>
</evidence>
<keyword evidence="4" id="KW-0119">Carbohydrate metabolism</keyword>
<evidence type="ECO:0000313" key="9">
    <source>
        <dbReference type="Proteomes" id="UP000321058"/>
    </source>
</evidence>
<accession>A0A512N6C1</accession>
<dbReference type="PANTHER" id="PTHR42976">
    <property type="entry name" value="BIFUNCTIONAL CHITINASE/LYSOZYME-RELATED"/>
    <property type="match status" value="1"/>
</dbReference>
<dbReference type="RefSeq" id="WP_246158219.1">
    <property type="nucleotide sequence ID" value="NZ_BKAJ01000031.1"/>
</dbReference>
<dbReference type="SUPFAM" id="SSF141072">
    <property type="entry name" value="CalX-like"/>
    <property type="match status" value="2"/>
</dbReference>
<evidence type="ECO:0000259" key="7">
    <source>
        <dbReference type="PROSITE" id="PS51910"/>
    </source>
</evidence>
<dbReference type="Gene3D" id="2.60.40.10">
    <property type="entry name" value="Immunoglobulins"/>
    <property type="match status" value="1"/>
</dbReference>
<dbReference type="PROSITE" id="PS50853">
    <property type="entry name" value="FN3"/>
    <property type="match status" value="1"/>
</dbReference>
<protein>
    <recommendedName>
        <fullName evidence="10">Chitinase</fullName>
    </recommendedName>
</protein>
<dbReference type="SUPFAM" id="SSF49384">
    <property type="entry name" value="Carbohydrate-binding domain"/>
    <property type="match status" value="1"/>
</dbReference>
<dbReference type="SMART" id="SM00637">
    <property type="entry name" value="CBD_II"/>
    <property type="match status" value="1"/>
</dbReference>
<evidence type="ECO:0000256" key="2">
    <source>
        <dbReference type="ARBA" id="ARBA00022737"/>
    </source>
</evidence>
<dbReference type="InterPro" id="IPR017853">
    <property type="entry name" value="GH"/>
</dbReference>
<dbReference type="Gene3D" id="3.20.20.80">
    <property type="entry name" value="Glycosidases"/>
    <property type="match status" value="1"/>
</dbReference>